<proteinExistence type="predicted"/>
<evidence type="ECO:0008006" key="2">
    <source>
        <dbReference type="Google" id="ProtNLM"/>
    </source>
</evidence>
<name>A0A382A4M0_9ZZZZ</name>
<dbReference type="AlphaFoldDB" id="A0A382A4M0"/>
<gene>
    <name evidence="1" type="ORF">METZ01_LOCUS148946</name>
</gene>
<evidence type="ECO:0000313" key="1">
    <source>
        <dbReference type="EMBL" id="SVA96092.1"/>
    </source>
</evidence>
<sequence>MKKDVVAGIGEIGNPILKLLSKQNITVGFDLNPDLMDKRKFERYKNLKTSFLHVTIPVTNKFIDNVLRLERKFNPECIAIHSTVKPGTTKKIQRKLSIPVIYSATRGVHKRMIYDLKRYTKFFAISKNAPRGKWASSRFVKLMKSCGIKTKQMSKPETLELAKIICDTSYLGWLVNYAQLSNKIAIEYGIDYDEMWSFSDEIHKLLGNRPKMYPGYIGGHCVIPNLDLINNETLNLINKMNNDYAKKLKKPNNKKNK</sequence>
<reference evidence="1" key="1">
    <citation type="submission" date="2018-05" db="EMBL/GenBank/DDBJ databases">
        <authorList>
            <person name="Lanie J.A."/>
            <person name="Ng W.-L."/>
            <person name="Kazmierczak K.M."/>
            <person name="Andrzejewski T.M."/>
            <person name="Davidsen T.M."/>
            <person name="Wayne K.J."/>
            <person name="Tettelin H."/>
            <person name="Glass J.I."/>
            <person name="Rusch D."/>
            <person name="Podicherti R."/>
            <person name="Tsui H.-C.T."/>
            <person name="Winkler M.E."/>
        </authorList>
    </citation>
    <scope>NUCLEOTIDE SEQUENCE</scope>
</reference>
<dbReference type="EMBL" id="UINC01023766">
    <property type="protein sequence ID" value="SVA96092.1"/>
    <property type="molecule type" value="Genomic_DNA"/>
</dbReference>
<protein>
    <recommendedName>
        <fullName evidence="2">UDP-glucose/GDP-mannose dehydrogenase dimerisation domain-containing protein</fullName>
    </recommendedName>
</protein>
<organism evidence="1">
    <name type="scientific">marine metagenome</name>
    <dbReference type="NCBI Taxonomy" id="408172"/>
    <lineage>
        <taxon>unclassified sequences</taxon>
        <taxon>metagenomes</taxon>
        <taxon>ecological metagenomes</taxon>
    </lineage>
</organism>
<accession>A0A382A4M0</accession>